<dbReference type="EMBL" id="FQXD01000019">
    <property type="protein sequence ID" value="SHH91223.1"/>
    <property type="molecule type" value="Genomic_DNA"/>
</dbReference>
<dbReference type="OrthoDB" id="6692273at2"/>
<dbReference type="AlphaFoldDB" id="A0A1M5WW44"/>
<reference evidence="2" key="1">
    <citation type="submission" date="2016-11" db="EMBL/GenBank/DDBJ databases">
        <authorList>
            <person name="Varghese N."/>
            <person name="Submissions S."/>
        </authorList>
    </citation>
    <scope>NUCLEOTIDE SEQUENCE [LARGE SCALE GENOMIC DNA]</scope>
    <source>
        <strain evidence="2">CGMCC 1.6496</strain>
    </source>
</reference>
<protein>
    <submittedName>
        <fullName evidence="1">Uncharacterized protein</fullName>
    </submittedName>
</protein>
<dbReference type="Gene3D" id="3.10.450.50">
    <property type="match status" value="1"/>
</dbReference>
<evidence type="ECO:0000313" key="1">
    <source>
        <dbReference type="EMBL" id="SHH91223.1"/>
    </source>
</evidence>
<name>A0A1M5WW44_9BACI</name>
<evidence type="ECO:0000313" key="2">
    <source>
        <dbReference type="Proteomes" id="UP000184079"/>
    </source>
</evidence>
<dbReference type="RefSeq" id="WP_073012358.1">
    <property type="nucleotide sequence ID" value="NZ_FQXD01000019.1"/>
</dbReference>
<sequence>MNSYPNETKMIIPKGCDNAPRKQIVIDFTVAILKHQIEIIKEYADESIILYQLKDNKKIEGQCSLITILQNENKSIIDCLEIYQVITHGKYASINGVISLANGVKIDFCDVYMFRNAAKSAKVKEIRSYKI</sequence>
<keyword evidence="2" id="KW-1185">Reference proteome</keyword>
<dbReference type="Proteomes" id="UP000184079">
    <property type="component" value="Unassembled WGS sequence"/>
</dbReference>
<accession>A0A1M5WW44</accession>
<gene>
    <name evidence="1" type="ORF">SAMN05421807_11911</name>
</gene>
<organism evidence="1 2">
    <name type="scientific">Virgibacillus chiguensis</name>
    <dbReference type="NCBI Taxonomy" id="411959"/>
    <lineage>
        <taxon>Bacteria</taxon>
        <taxon>Bacillati</taxon>
        <taxon>Bacillota</taxon>
        <taxon>Bacilli</taxon>
        <taxon>Bacillales</taxon>
        <taxon>Bacillaceae</taxon>
        <taxon>Virgibacillus</taxon>
    </lineage>
</organism>
<proteinExistence type="predicted"/>